<keyword evidence="3" id="KW-1185">Reference proteome</keyword>
<protein>
    <recommendedName>
        <fullName evidence="1">Integrase catalytic domain-containing protein</fullName>
    </recommendedName>
</protein>
<sequence>MLFLAEQTYWVPQSSRAIKKYIKDCTTCKRCRGMPFGAPEMPPLPSDSVTISKPFQNVGCGFMGPFVSTRNERMYICLYTCLAIRAIHLEMVESLGTGAFLNSFIRYVSRRSVPLLMRTDCGSNFKLGQKIIEKLFESDETIGNSVMNYCASEGIKWIFNPPASPWMGGVWKGLVGSVNRSFQKSVGRKKLPFEQMVTVVTRIEAVVNTHPLTKLSAADLSGIPLRPTDFLQGNLKFSIPNFEMSNFRNDNIFEPEIIQTAAQA</sequence>
<dbReference type="PANTHER" id="PTHR47331">
    <property type="entry name" value="PHD-TYPE DOMAIN-CONTAINING PROTEIN"/>
    <property type="match status" value="1"/>
</dbReference>
<dbReference type="InterPro" id="IPR001584">
    <property type="entry name" value="Integrase_cat-core"/>
</dbReference>
<dbReference type="InterPro" id="IPR036397">
    <property type="entry name" value="RNaseH_sf"/>
</dbReference>
<dbReference type="SUPFAM" id="SSF53098">
    <property type="entry name" value="Ribonuclease H-like"/>
    <property type="match status" value="1"/>
</dbReference>
<feature type="domain" description="Integrase catalytic" evidence="1">
    <location>
        <begin position="50"/>
        <end position="235"/>
    </location>
</feature>
<dbReference type="PROSITE" id="PS50994">
    <property type="entry name" value="INTEGRASE"/>
    <property type="match status" value="1"/>
</dbReference>
<comment type="caution">
    <text evidence="2">The sequence shown here is derived from an EMBL/GenBank/DDBJ whole genome shotgun (WGS) entry which is preliminary data.</text>
</comment>
<name>A0ABR1EGJ7_NECAM</name>
<proteinExistence type="predicted"/>
<evidence type="ECO:0000259" key="1">
    <source>
        <dbReference type="PROSITE" id="PS50994"/>
    </source>
</evidence>
<evidence type="ECO:0000313" key="2">
    <source>
        <dbReference type="EMBL" id="KAK6760856.1"/>
    </source>
</evidence>
<dbReference type="InterPro" id="IPR012337">
    <property type="entry name" value="RNaseH-like_sf"/>
</dbReference>
<reference evidence="2 3" key="1">
    <citation type="submission" date="2023-08" db="EMBL/GenBank/DDBJ databases">
        <title>A Necator americanus chromosomal reference genome.</title>
        <authorList>
            <person name="Ilik V."/>
            <person name="Petrzelkova K.J."/>
            <person name="Pardy F."/>
            <person name="Fuh T."/>
            <person name="Niatou-Singa F.S."/>
            <person name="Gouil Q."/>
            <person name="Baker L."/>
            <person name="Ritchie M.E."/>
            <person name="Jex A.R."/>
            <person name="Gazzola D."/>
            <person name="Li H."/>
            <person name="Toshio Fujiwara R."/>
            <person name="Zhan B."/>
            <person name="Aroian R.V."/>
            <person name="Pafco B."/>
            <person name="Schwarz E.M."/>
        </authorList>
    </citation>
    <scope>NUCLEOTIDE SEQUENCE [LARGE SCALE GENOMIC DNA]</scope>
    <source>
        <strain evidence="2 3">Aroian</strain>
        <tissue evidence="2">Whole animal</tissue>
    </source>
</reference>
<gene>
    <name evidence="2" type="primary">Necator_chrX.g22228</name>
    <name evidence="2" type="ORF">RB195_022067</name>
</gene>
<evidence type="ECO:0000313" key="3">
    <source>
        <dbReference type="Proteomes" id="UP001303046"/>
    </source>
</evidence>
<dbReference type="Proteomes" id="UP001303046">
    <property type="component" value="Unassembled WGS sequence"/>
</dbReference>
<dbReference type="Gene3D" id="3.30.420.10">
    <property type="entry name" value="Ribonuclease H-like superfamily/Ribonuclease H"/>
    <property type="match status" value="1"/>
</dbReference>
<organism evidence="2 3">
    <name type="scientific">Necator americanus</name>
    <name type="common">Human hookworm</name>
    <dbReference type="NCBI Taxonomy" id="51031"/>
    <lineage>
        <taxon>Eukaryota</taxon>
        <taxon>Metazoa</taxon>
        <taxon>Ecdysozoa</taxon>
        <taxon>Nematoda</taxon>
        <taxon>Chromadorea</taxon>
        <taxon>Rhabditida</taxon>
        <taxon>Rhabditina</taxon>
        <taxon>Rhabditomorpha</taxon>
        <taxon>Strongyloidea</taxon>
        <taxon>Ancylostomatidae</taxon>
        <taxon>Bunostominae</taxon>
        <taxon>Necator</taxon>
    </lineage>
</organism>
<accession>A0ABR1EGJ7</accession>
<dbReference type="EMBL" id="JAVFWL010000006">
    <property type="protein sequence ID" value="KAK6760856.1"/>
    <property type="molecule type" value="Genomic_DNA"/>
</dbReference>